<dbReference type="AlphaFoldDB" id="A0A2V3VV59"/>
<keyword evidence="2" id="KW-1185">Reference proteome</keyword>
<name>A0A2V3VV59_9BACI</name>
<proteinExistence type="predicted"/>
<reference evidence="1 2" key="1">
    <citation type="submission" date="2018-05" db="EMBL/GenBank/DDBJ databases">
        <title>Genomic Encyclopedia of Type Strains, Phase IV (KMG-IV): sequencing the most valuable type-strain genomes for metagenomic binning, comparative biology and taxonomic classification.</title>
        <authorList>
            <person name="Goeker M."/>
        </authorList>
    </citation>
    <scope>NUCLEOTIDE SEQUENCE [LARGE SCALE GENOMIC DNA]</scope>
    <source>
        <strain evidence="1 2">DSM 28556</strain>
    </source>
</reference>
<evidence type="ECO:0000313" key="1">
    <source>
        <dbReference type="EMBL" id="PXW85853.1"/>
    </source>
</evidence>
<comment type="caution">
    <text evidence="1">The sequence shown here is derived from an EMBL/GenBank/DDBJ whole genome shotgun (WGS) entry which is preliminary data.</text>
</comment>
<protein>
    <submittedName>
        <fullName evidence="1">Uncharacterized protein</fullName>
    </submittedName>
</protein>
<dbReference type="RefSeq" id="WP_110395823.1">
    <property type="nucleotide sequence ID" value="NZ_JBHUHB010000001.1"/>
</dbReference>
<gene>
    <name evidence="1" type="ORF">DFR56_10915</name>
</gene>
<sequence length="93" mass="10938">MITASKKLKLLTLATKYGVEVENFFPGNIVISIAAWDRYETKIIQLMEDLKSDPHIKNIIWDQGVVNIHYVEHALDDKKIINDWLRIFEKYSF</sequence>
<dbReference type="Proteomes" id="UP000247978">
    <property type="component" value="Unassembled WGS sequence"/>
</dbReference>
<dbReference type="EMBL" id="QJJQ01000009">
    <property type="protein sequence ID" value="PXW85853.1"/>
    <property type="molecule type" value="Genomic_DNA"/>
</dbReference>
<dbReference type="OrthoDB" id="9795554at2"/>
<evidence type="ECO:0000313" key="2">
    <source>
        <dbReference type="Proteomes" id="UP000247978"/>
    </source>
</evidence>
<organism evidence="1 2">
    <name type="scientific">Pseudogracilibacillus auburnensis</name>
    <dbReference type="NCBI Taxonomy" id="1494959"/>
    <lineage>
        <taxon>Bacteria</taxon>
        <taxon>Bacillati</taxon>
        <taxon>Bacillota</taxon>
        <taxon>Bacilli</taxon>
        <taxon>Bacillales</taxon>
        <taxon>Bacillaceae</taxon>
        <taxon>Pseudogracilibacillus</taxon>
    </lineage>
</organism>
<accession>A0A2V3VV59</accession>